<dbReference type="RefSeq" id="WP_143904041.1">
    <property type="nucleotide sequence ID" value="NZ_VJOL01000060.1"/>
</dbReference>
<dbReference type="PROSITE" id="PS51171">
    <property type="entry name" value="PREPHENATE_DEHYDR_3"/>
    <property type="match status" value="1"/>
</dbReference>
<dbReference type="NCBIfam" id="NF008865">
    <property type="entry name" value="PRK11898.1"/>
    <property type="match status" value="1"/>
</dbReference>
<feature type="domain" description="Prephenate dehydratase" evidence="23">
    <location>
        <begin position="111"/>
        <end position="286"/>
    </location>
</feature>
<evidence type="ECO:0000256" key="16">
    <source>
        <dbReference type="ARBA" id="ARBA00031175"/>
    </source>
</evidence>
<keyword evidence="20" id="KW-0175">Coiled coil</keyword>
<keyword evidence="26" id="KW-1185">Reference proteome</keyword>
<evidence type="ECO:0000256" key="3">
    <source>
        <dbReference type="ARBA" id="ARBA00004496"/>
    </source>
</evidence>
<dbReference type="PROSITE" id="PS00858">
    <property type="entry name" value="PREPHENATE_DEHYDR_2"/>
    <property type="match status" value="1"/>
</dbReference>
<evidence type="ECO:0000256" key="9">
    <source>
        <dbReference type="ARBA" id="ARBA00022490"/>
    </source>
</evidence>
<feature type="region of interest" description="Disordered" evidence="21">
    <location>
        <begin position="1"/>
        <end position="22"/>
    </location>
</feature>
<dbReference type="SMART" id="SM00830">
    <property type="entry name" value="CM_2"/>
    <property type="match status" value="1"/>
</dbReference>
<proteinExistence type="predicted"/>
<dbReference type="PANTHER" id="PTHR21022:SF19">
    <property type="entry name" value="PREPHENATE DEHYDRATASE-RELATED"/>
    <property type="match status" value="1"/>
</dbReference>
<evidence type="ECO:0000313" key="25">
    <source>
        <dbReference type="EMBL" id="TSE28139.1"/>
    </source>
</evidence>
<keyword evidence="10" id="KW-0028">Amino-acid biosynthesis</keyword>
<dbReference type="GO" id="GO:0005737">
    <property type="term" value="C:cytoplasm"/>
    <property type="evidence" value="ECO:0007669"/>
    <property type="project" value="UniProtKB-SubCell"/>
</dbReference>
<evidence type="ECO:0000256" key="14">
    <source>
        <dbReference type="ARBA" id="ARBA00023239"/>
    </source>
</evidence>
<evidence type="ECO:0000256" key="4">
    <source>
        <dbReference type="ARBA" id="ARBA00004741"/>
    </source>
</evidence>
<feature type="compositionally biased region" description="Basic and acidic residues" evidence="21">
    <location>
        <begin position="1"/>
        <end position="11"/>
    </location>
</feature>
<protein>
    <recommendedName>
        <fullName evidence="8">Bifunctional chorismate mutase/prephenate dehydratase</fullName>
        <ecNumber evidence="7">4.2.1.51</ecNumber>
        <ecNumber evidence="6">5.4.99.5</ecNumber>
    </recommendedName>
    <alternativeName>
        <fullName evidence="17">Chorismate mutase-prephenate dehydratase</fullName>
    </alternativeName>
    <alternativeName>
        <fullName evidence="16">p-protein</fullName>
    </alternativeName>
</protein>
<evidence type="ECO:0000313" key="26">
    <source>
        <dbReference type="Proteomes" id="UP000318542"/>
    </source>
</evidence>
<dbReference type="GO" id="GO:0004664">
    <property type="term" value="F:prephenate dehydratase activity"/>
    <property type="evidence" value="ECO:0007669"/>
    <property type="project" value="UniProtKB-EC"/>
</dbReference>
<keyword evidence="11" id="KW-0057">Aromatic amino acid biosynthesis</keyword>
<dbReference type="CDD" id="cd13630">
    <property type="entry name" value="PBP2_PDT_1"/>
    <property type="match status" value="1"/>
</dbReference>
<evidence type="ECO:0000256" key="5">
    <source>
        <dbReference type="ARBA" id="ARBA00004817"/>
    </source>
</evidence>
<dbReference type="AlphaFoldDB" id="A0A554WX29"/>
<comment type="pathway">
    <text evidence="4">Amino-acid biosynthesis; L-phenylalanine biosynthesis; phenylpyruvate from prephenate: step 1/1.</text>
</comment>
<keyword evidence="9" id="KW-0963">Cytoplasm</keyword>
<dbReference type="GO" id="GO:0004106">
    <property type="term" value="F:chorismate mutase activity"/>
    <property type="evidence" value="ECO:0007669"/>
    <property type="project" value="UniProtKB-EC"/>
</dbReference>
<evidence type="ECO:0000259" key="22">
    <source>
        <dbReference type="PROSITE" id="PS51168"/>
    </source>
</evidence>
<evidence type="ECO:0000256" key="18">
    <source>
        <dbReference type="ARBA" id="ARBA00047848"/>
    </source>
</evidence>
<dbReference type="Gene3D" id="3.30.70.260">
    <property type="match status" value="1"/>
</dbReference>
<dbReference type="Gene3D" id="1.20.59.10">
    <property type="entry name" value="Chorismate mutase"/>
    <property type="match status" value="1"/>
</dbReference>
<organism evidence="25 26">
    <name type="scientific">Tepidimonas thermarum</name>
    <dbReference type="NCBI Taxonomy" id="335431"/>
    <lineage>
        <taxon>Bacteria</taxon>
        <taxon>Pseudomonadati</taxon>
        <taxon>Pseudomonadota</taxon>
        <taxon>Betaproteobacteria</taxon>
        <taxon>Burkholderiales</taxon>
        <taxon>Tepidimonas</taxon>
    </lineage>
</organism>
<dbReference type="Proteomes" id="UP000318542">
    <property type="component" value="Unassembled WGS sequence"/>
</dbReference>
<evidence type="ECO:0000259" key="23">
    <source>
        <dbReference type="PROSITE" id="PS51171"/>
    </source>
</evidence>
<dbReference type="PIRSF" id="PIRSF001500">
    <property type="entry name" value="Chor_mut_pdt_Ppr"/>
    <property type="match status" value="1"/>
</dbReference>
<dbReference type="Gene3D" id="3.40.190.10">
    <property type="entry name" value="Periplasmic binding protein-like II"/>
    <property type="match status" value="2"/>
</dbReference>
<dbReference type="InterPro" id="IPR045865">
    <property type="entry name" value="ACT-like_dom_sf"/>
</dbReference>
<evidence type="ECO:0000256" key="17">
    <source>
        <dbReference type="ARBA" id="ARBA00031520"/>
    </source>
</evidence>
<dbReference type="Pfam" id="PF01817">
    <property type="entry name" value="CM_2"/>
    <property type="match status" value="1"/>
</dbReference>
<evidence type="ECO:0000256" key="12">
    <source>
        <dbReference type="ARBA" id="ARBA00023222"/>
    </source>
</evidence>
<comment type="pathway">
    <text evidence="5">Metabolic intermediate biosynthesis; prephenate biosynthesis; prephenate from chorismate: step 1/1.</text>
</comment>
<gene>
    <name evidence="25" type="primary">pheA</name>
    <name evidence="25" type="ORF">Tther_02308</name>
</gene>
<dbReference type="Pfam" id="PF00800">
    <property type="entry name" value="PDT"/>
    <property type="match status" value="1"/>
</dbReference>
<dbReference type="EMBL" id="VJOL01000060">
    <property type="protein sequence ID" value="TSE28139.1"/>
    <property type="molecule type" value="Genomic_DNA"/>
</dbReference>
<dbReference type="UniPathway" id="UPA00121">
    <property type="reaction ID" value="UER00345"/>
</dbReference>
<dbReference type="PROSITE" id="PS51671">
    <property type="entry name" value="ACT"/>
    <property type="match status" value="1"/>
</dbReference>
<dbReference type="GO" id="GO:0009094">
    <property type="term" value="P:L-phenylalanine biosynthetic process"/>
    <property type="evidence" value="ECO:0007669"/>
    <property type="project" value="UniProtKB-UniPathway"/>
</dbReference>
<comment type="function">
    <text evidence="2">Catalyzes the Claisen rearrangement of chorismate to prephenate and the decarboxylation/dehydration of prephenate to phenylpyruvate.</text>
</comment>
<comment type="catalytic activity">
    <reaction evidence="1">
        <text>chorismate = prephenate</text>
        <dbReference type="Rhea" id="RHEA:13897"/>
        <dbReference type="ChEBI" id="CHEBI:29748"/>
        <dbReference type="ChEBI" id="CHEBI:29934"/>
        <dbReference type="EC" id="5.4.99.5"/>
    </reaction>
</comment>
<dbReference type="Pfam" id="PF01842">
    <property type="entry name" value="ACT"/>
    <property type="match status" value="1"/>
</dbReference>
<dbReference type="InterPro" id="IPR002912">
    <property type="entry name" value="ACT_dom"/>
</dbReference>
<evidence type="ECO:0000256" key="13">
    <source>
        <dbReference type="ARBA" id="ARBA00023235"/>
    </source>
</evidence>
<dbReference type="SUPFAM" id="SSF53850">
    <property type="entry name" value="Periplasmic binding protein-like II"/>
    <property type="match status" value="1"/>
</dbReference>
<dbReference type="FunFam" id="3.30.70.260:FF:000012">
    <property type="entry name" value="Prephenate dehydratase"/>
    <property type="match status" value="1"/>
</dbReference>
<dbReference type="OrthoDB" id="9802281at2"/>
<evidence type="ECO:0000256" key="20">
    <source>
        <dbReference type="SAM" id="Coils"/>
    </source>
</evidence>
<comment type="caution">
    <text evidence="25">The sequence shown here is derived from an EMBL/GenBank/DDBJ whole genome shotgun (WGS) entry which is preliminary data.</text>
</comment>
<dbReference type="InterPro" id="IPR010957">
    <property type="entry name" value="G/b/e-P-prot_chorismate_mutase"/>
</dbReference>
<dbReference type="GO" id="GO:0046417">
    <property type="term" value="P:chorismate metabolic process"/>
    <property type="evidence" value="ECO:0007669"/>
    <property type="project" value="InterPro"/>
</dbReference>
<keyword evidence="15" id="KW-0511">Multifunctional enzyme</keyword>
<evidence type="ECO:0000256" key="11">
    <source>
        <dbReference type="ARBA" id="ARBA00023141"/>
    </source>
</evidence>
<dbReference type="InterPro" id="IPR036979">
    <property type="entry name" value="CM_dom_sf"/>
</dbReference>
<dbReference type="PANTHER" id="PTHR21022">
    <property type="entry name" value="PREPHENATE DEHYDRATASE P PROTEIN"/>
    <property type="match status" value="1"/>
</dbReference>
<keyword evidence="14" id="KW-0456">Lyase</keyword>
<accession>A0A554WX29</accession>
<dbReference type="InterPro" id="IPR036263">
    <property type="entry name" value="Chorismate_II_sf"/>
</dbReference>
<dbReference type="CDD" id="cd04905">
    <property type="entry name" value="ACT_CM-PDT"/>
    <property type="match status" value="1"/>
</dbReference>
<comment type="catalytic activity">
    <reaction evidence="18">
        <text>prephenate + H(+) = 3-phenylpyruvate + CO2 + H2O</text>
        <dbReference type="Rhea" id="RHEA:21648"/>
        <dbReference type="ChEBI" id="CHEBI:15377"/>
        <dbReference type="ChEBI" id="CHEBI:15378"/>
        <dbReference type="ChEBI" id="CHEBI:16526"/>
        <dbReference type="ChEBI" id="CHEBI:18005"/>
        <dbReference type="ChEBI" id="CHEBI:29934"/>
        <dbReference type="EC" id="4.2.1.51"/>
    </reaction>
</comment>
<name>A0A554WX29_9BURK</name>
<feature type="domain" description="ACT" evidence="24">
    <location>
        <begin position="302"/>
        <end position="379"/>
    </location>
</feature>
<dbReference type="NCBIfam" id="TIGR01807">
    <property type="entry name" value="CM_P2"/>
    <property type="match status" value="1"/>
</dbReference>
<evidence type="ECO:0000256" key="6">
    <source>
        <dbReference type="ARBA" id="ARBA00012404"/>
    </source>
</evidence>
<evidence type="ECO:0000256" key="19">
    <source>
        <dbReference type="PIRSR" id="PIRSR001500-2"/>
    </source>
</evidence>
<reference evidence="25 26" key="1">
    <citation type="submission" date="2019-07" db="EMBL/GenBank/DDBJ databases">
        <title>Tepidimonas thermarum AA-1 draft genome.</title>
        <authorList>
            <person name="Da Costa M.S."/>
            <person name="Froufe H.J.C."/>
            <person name="Egas C."/>
            <person name="Albuquerque L."/>
        </authorList>
    </citation>
    <scope>NUCLEOTIDE SEQUENCE [LARGE SCALE GENOMIC DNA]</scope>
    <source>
        <strain evidence="25 26">AA-1</strain>
    </source>
</reference>
<evidence type="ECO:0000256" key="15">
    <source>
        <dbReference type="ARBA" id="ARBA00023268"/>
    </source>
</evidence>
<feature type="coiled-coil region" evidence="20">
    <location>
        <begin position="27"/>
        <end position="54"/>
    </location>
</feature>
<evidence type="ECO:0000256" key="10">
    <source>
        <dbReference type="ARBA" id="ARBA00022605"/>
    </source>
</evidence>
<dbReference type="InterPro" id="IPR002701">
    <property type="entry name" value="CM_II_prokaryot"/>
</dbReference>
<sequence>MLTIGRPREPRPPAAQPPANPQASPALLALRQQIDAIDQQLLRLLNERARIAQQVGEVKRAEGSPFFRPDRVAQVIANIEAANPGPLHNRHVAAIWREIMSACLALEAPMRVAVLGPEGTFCEQAAIEYFGSAAEWIHCPSFDEVFHATAAGTAQFGVVGVENSTEGVVARSLDLFLRSPVHIVGEISLLVRHNLLRQVPSLDGIEVVMAHPQALAQCQGWLSTHLPHAERRAVASNAEGARLAATNPAWAALASERAAAQYALHIVAHAIQDEAYNRTRFAVICLPQTMAMPAASGRDCTSIVVSVPNRPGAVHDLLKPLKAHGVSMTRFESRPAKSGQWEYYFYIDIAGHPSQPHVAAALSELQGLCAFYKMLGAYPISE</sequence>
<feature type="site" description="Essential for prephenate dehydratase activity" evidence="19">
    <location>
        <position position="279"/>
    </location>
</feature>
<dbReference type="PROSITE" id="PS51168">
    <property type="entry name" value="CHORISMATE_MUT_2"/>
    <property type="match status" value="1"/>
</dbReference>
<dbReference type="EC" id="5.4.99.5" evidence="6"/>
<keyword evidence="13" id="KW-0413">Isomerase</keyword>
<evidence type="ECO:0000256" key="2">
    <source>
        <dbReference type="ARBA" id="ARBA00002364"/>
    </source>
</evidence>
<evidence type="ECO:0000256" key="7">
    <source>
        <dbReference type="ARBA" id="ARBA00013147"/>
    </source>
</evidence>
<dbReference type="EC" id="4.2.1.51" evidence="7"/>
<evidence type="ECO:0000256" key="21">
    <source>
        <dbReference type="SAM" id="MobiDB-lite"/>
    </source>
</evidence>
<evidence type="ECO:0000256" key="8">
    <source>
        <dbReference type="ARBA" id="ARBA00014401"/>
    </source>
</evidence>
<comment type="subcellular location">
    <subcellularLocation>
        <location evidence="3">Cytoplasm</location>
    </subcellularLocation>
</comment>
<dbReference type="SUPFAM" id="SSF48600">
    <property type="entry name" value="Chorismate mutase II"/>
    <property type="match status" value="1"/>
</dbReference>
<dbReference type="SUPFAM" id="SSF55021">
    <property type="entry name" value="ACT-like"/>
    <property type="match status" value="1"/>
</dbReference>
<keyword evidence="12" id="KW-0584">Phenylalanine biosynthesis</keyword>
<feature type="domain" description="Chorismate mutase" evidence="22">
    <location>
        <begin position="21"/>
        <end position="111"/>
    </location>
</feature>
<evidence type="ECO:0000259" key="24">
    <source>
        <dbReference type="PROSITE" id="PS51671"/>
    </source>
</evidence>
<dbReference type="InterPro" id="IPR008242">
    <property type="entry name" value="Chor_mutase/pphenate_deHydtase"/>
</dbReference>
<dbReference type="InterPro" id="IPR001086">
    <property type="entry name" value="Preph_deHydtase"/>
</dbReference>
<dbReference type="UniPathway" id="UPA00120">
    <property type="reaction ID" value="UER00203"/>
</dbReference>
<dbReference type="InterPro" id="IPR018528">
    <property type="entry name" value="Preph_deHydtase_CS"/>
</dbReference>
<evidence type="ECO:0000256" key="1">
    <source>
        <dbReference type="ARBA" id="ARBA00000824"/>
    </source>
</evidence>